<keyword evidence="3" id="KW-1185">Reference proteome</keyword>
<dbReference type="Gene3D" id="3.30.1330.100">
    <property type="entry name" value="CofE-like"/>
    <property type="match status" value="1"/>
</dbReference>
<gene>
    <name evidence="2" type="ORF">IB211_03311</name>
</gene>
<dbReference type="eggNOG" id="COG1478">
    <property type="taxonomic scope" value="Bacteria"/>
</dbReference>
<reference evidence="3" key="2">
    <citation type="submission" date="2015-04" db="EMBL/GenBank/DDBJ databases">
        <title>A butyrogenic pathway from the amino acid lysine in a human gut commensal.</title>
        <authorList>
            <person name="de Vos W.M."/>
            <person name="Bui N.T.P."/>
            <person name="Plugge C.M."/>
            <person name="Ritari J."/>
        </authorList>
    </citation>
    <scope>NUCLEOTIDE SEQUENCE [LARGE SCALE GENOMIC DNA]</scope>
    <source>
        <strain evidence="3">AF211</strain>
    </source>
</reference>
<organism evidence="2 3">
    <name type="scientific">Intestinimonas butyriciproducens</name>
    <dbReference type="NCBI Taxonomy" id="1297617"/>
    <lineage>
        <taxon>Bacteria</taxon>
        <taxon>Bacillati</taxon>
        <taxon>Bacillota</taxon>
        <taxon>Clostridia</taxon>
        <taxon>Eubacteriales</taxon>
        <taxon>Intestinimonas</taxon>
    </lineage>
</organism>
<evidence type="ECO:0000259" key="1">
    <source>
        <dbReference type="Pfam" id="PF01996"/>
    </source>
</evidence>
<dbReference type="EMBL" id="CP011307">
    <property type="protein sequence ID" value="ALP95699.1"/>
    <property type="molecule type" value="Genomic_DNA"/>
</dbReference>
<dbReference type="Proteomes" id="UP000064844">
    <property type="component" value="Chromosome"/>
</dbReference>
<sequence>MEAKDFYVNATKKLIIEVDGKTYARHAIQIPFVNVGDDYDALVRQYVVPLWQSGDIVSVSEKIVALCQKRVVYAQDVQPGLLARILCRFVAQTKAGPGAGVPYKMQFAINQCGAPKILWAAFRAAIDKLRGVHGTFYKIAGDEVYGLDGFFGHDIEEYAEMGIRIPADPDGVCNKVFQETGVVSMIVDANALAQEILGKCDALRDWPDETLSRLIGDNPAGQVRQLTPFILIREVPQEEAAELEARAQAEIAARGEGAL</sequence>
<dbReference type="Pfam" id="PF01996">
    <property type="entry name" value="F420_ligase"/>
    <property type="match status" value="1"/>
</dbReference>
<reference evidence="2 3" key="1">
    <citation type="journal article" date="2015" name="Nat. Commun.">
        <title>Production of butyrate from lysine and the Amadori product fructoselysine by a human gut commensal.</title>
        <authorList>
            <person name="Bui T.P."/>
            <person name="Ritari J."/>
            <person name="Boeren S."/>
            <person name="de Waard P."/>
            <person name="Plugge C.M."/>
            <person name="de Vos W.M."/>
        </authorList>
    </citation>
    <scope>NUCLEOTIDE SEQUENCE [LARGE SCALE GENOMIC DNA]</scope>
    <source>
        <strain evidence="2 3">AF211</strain>
    </source>
</reference>
<protein>
    <recommendedName>
        <fullName evidence="1">Coenzyme F420:L-glutamate ligase-like domain-containing protein</fullName>
    </recommendedName>
</protein>
<dbReference type="SUPFAM" id="SSF144010">
    <property type="entry name" value="CofE-like"/>
    <property type="match status" value="1"/>
</dbReference>
<dbReference type="InterPro" id="IPR002847">
    <property type="entry name" value="F420-0_gamma-glut_ligase-dom"/>
</dbReference>
<feature type="domain" description="Coenzyme F420:L-glutamate ligase-like" evidence="1">
    <location>
        <begin position="28"/>
        <end position="84"/>
    </location>
</feature>
<accession>A0A0S2W8Q4</accession>
<name>A0A0S2W8Q4_9FIRM</name>
<dbReference type="KEGG" id="ibu:IB211_03311"/>
<evidence type="ECO:0000313" key="2">
    <source>
        <dbReference type="EMBL" id="ALP95699.1"/>
    </source>
</evidence>
<evidence type="ECO:0000313" key="3">
    <source>
        <dbReference type="Proteomes" id="UP000064844"/>
    </source>
</evidence>
<proteinExistence type="predicted"/>
<dbReference type="STRING" id="1297617.IB211_03311"/>
<dbReference type="AlphaFoldDB" id="A0A0S2W8Q4"/>
<dbReference type="RefSeq" id="WP_052082755.1">
    <property type="nucleotide sequence ID" value="NZ_CALICV010000025.1"/>
</dbReference>
<dbReference type="PATRIC" id="fig|1297617.4.peg.3402"/>